<evidence type="ECO:0000313" key="1">
    <source>
        <dbReference type="EMBL" id="BAF28131.1"/>
    </source>
</evidence>
<dbReference type="EMBL" id="AP008217">
    <property type="protein sequence ID" value="BAF28131.1"/>
    <property type="molecule type" value="Genomic_DNA"/>
</dbReference>
<dbReference type="Proteomes" id="UP000000763">
    <property type="component" value="Chromosome 11"/>
</dbReference>
<reference evidence="1 2" key="1">
    <citation type="journal article" date="2005" name="Nature">
        <title>The map-based sequence of the rice genome.</title>
        <authorList>
            <consortium name="International rice genome sequencing project (IRGSP)"/>
            <person name="Matsumoto T."/>
            <person name="Wu J."/>
            <person name="Kanamori H."/>
            <person name="Katayose Y."/>
            <person name="Fujisawa M."/>
            <person name="Namiki N."/>
            <person name="Mizuno H."/>
            <person name="Yamamoto K."/>
            <person name="Antonio B.A."/>
            <person name="Baba T."/>
            <person name="Sakata K."/>
            <person name="Nagamura Y."/>
            <person name="Aoki H."/>
            <person name="Arikawa K."/>
            <person name="Arita K."/>
            <person name="Bito T."/>
            <person name="Chiden Y."/>
            <person name="Fujitsuka N."/>
            <person name="Fukunaka R."/>
            <person name="Hamada M."/>
            <person name="Harada C."/>
            <person name="Hayashi A."/>
            <person name="Hijishita S."/>
            <person name="Honda M."/>
            <person name="Hosokawa S."/>
            <person name="Ichikawa Y."/>
            <person name="Idonuma A."/>
            <person name="Iijima M."/>
            <person name="Ikeda M."/>
            <person name="Ikeno M."/>
            <person name="Ito K."/>
            <person name="Ito S."/>
            <person name="Ito T."/>
            <person name="Ito Y."/>
            <person name="Ito Y."/>
            <person name="Iwabuchi A."/>
            <person name="Kamiya K."/>
            <person name="Karasawa W."/>
            <person name="Kurita K."/>
            <person name="Katagiri S."/>
            <person name="Kikuta A."/>
            <person name="Kobayashi H."/>
            <person name="Kobayashi N."/>
            <person name="Machita K."/>
            <person name="Maehara T."/>
            <person name="Masukawa M."/>
            <person name="Mizubayashi T."/>
            <person name="Mukai Y."/>
            <person name="Nagasaki H."/>
            <person name="Nagata Y."/>
            <person name="Naito S."/>
            <person name="Nakashima M."/>
            <person name="Nakama Y."/>
            <person name="Nakamichi Y."/>
            <person name="Nakamura M."/>
            <person name="Meguro A."/>
            <person name="Negishi M."/>
            <person name="Ohta I."/>
            <person name="Ohta T."/>
            <person name="Okamoto M."/>
            <person name="Ono N."/>
            <person name="Saji S."/>
            <person name="Sakaguchi M."/>
            <person name="Sakai K."/>
            <person name="Shibata M."/>
            <person name="Shimokawa T."/>
            <person name="Song J."/>
            <person name="Takazaki Y."/>
            <person name="Terasawa K."/>
            <person name="Tsugane M."/>
            <person name="Tsuji K."/>
            <person name="Ueda S."/>
            <person name="Waki K."/>
            <person name="Yamagata H."/>
            <person name="Yamamoto M."/>
            <person name="Yamamoto S."/>
            <person name="Yamane H."/>
            <person name="Yoshiki S."/>
            <person name="Yoshihara R."/>
            <person name="Yukawa K."/>
            <person name="Zhong H."/>
            <person name="Yano M."/>
            <person name="Yuan Q."/>
            <person name="Ouyang S."/>
            <person name="Liu J."/>
            <person name="Jones K.M."/>
            <person name="Gansberger K."/>
            <person name="Moffat K."/>
            <person name="Hill J."/>
            <person name="Bera J."/>
            <person name="Fadrosh D."/>
            <person name="Jin S."/>
            <person name="Johri S."/>
            <person name="Kim M."/>
            <person name="Overton L."/>
            <person name="Reardon M."/>
            <person name="Tsitrin T."/>
            <person name="Vuong H."/>
            <person name="Weaver B."/>
            <person name="Ciecko A."/>
            <person name="Tallon L."/>
            <person name="Jackson J."/>
            <person name="Pai G."/>
            <person name="Aken S.V."/>
            <person name="Utterback T."/>
            <person name="Reidmuller S."/>
            <person name="Feldblyum T."/>
            <person name="Hsiao J."/>
            <person name="Zismann V."/>
            <person name="Iobst S."/>
            <person name="de Vazeille A.R."/>
            <person name="Buell C.R."/>
            <person name="Ying K."/>
            <person name="Li Y."/>
            <person name="Lu T."/>
            <person name="Huang Y."/>
            <person name="Zhao Q."/>
            <person name="Feng Q."/>
            <person name="Zhang L."/>
            <person name="Zhu J."/>
            <person name="Weng Q."/>
            <person name="Mu J."/>
            <person name="Lu Y."/>
            <person name="Fan D."/>
            <person name="Liu Y."/>
            <person name="Guan J."/>
            <person name="Zhang Y."/>
            <person name="Yu S."/>
            <person name="Liu X."/>
            <person name="Zhang Y."/>
            <person name="Hong G."/>
            <person name="Han B."/>
            <person name="Choisne N."/>
            <person name="Demange N."/>
            <person name="Orjeda G."/>
            <person name="Samain S."/>
            <person name="Cattolico L."/>
            <person name="Pelletier E."/>
            <person name="Couloux A."/>
            <person name="Segurens B."/>
            <person name="Wincker P."/>
            <person name="D'Hont A."/>
            <person name="Scarpelli C."/>
            <person name="Weissenbach J."/>
            <person name="Salanoubat M."/>
            <person name="Quetier F."/>
            <person name="Yu Y."/>
            <person name="Kim H.R."/>
            <person name="Rambo T."/>
            <person name="Currie J."/>
            <person name="Collura K."/>
            <person name="Luo M."/>
            <person name="Yang T."/>
            <person name="Ammiraju J.S.S."/>
            <person name="Engler F."/>
            <person name="Soderlund C."/>
            <person name="Wing R.A."/>
            <person name="Palmer L.E."/>
            <person name="de la Bastide M."/>
            <person name="Spiegel L."/>
            <person name="Nascimento L."/>
            <person name="Zutavern T."/>
            <person name="O'Shaughnessy A."/>
            <person name="Dike S."/>
            <person name="Dedhia N."/>
            <person name="Preston R."/>
            <person name="Balija V."/>
            <person name="McCombie W.R."/>
            <person name="Chow T."/>
            <person name="Chen H."/>
            <person name="Chung M."/>
            <person name="Chen C."/>
            <person name="Shaw J."/>
            <person name="Wu H."/>
            <person name="Hsiao K."/>
            <person name="Chao Y."/>
            <person name="Chu M."/>
            <person name="Cheng C."/>
            <person name="Hour A."/>
            <person name="Lee P."/>
            <person name="Lin S."/>
            <person name="Lin Y."/>
            <person name="Liou J."/>
            <person name="Liu S."/>
            <person name="Hsing Y."/>
            <person name="Raghuvanshi S."/>
            <person name="Mohanty A."/>
            <person name="Bharti A.K."/>
            <person name="Gaur A."/>
            <person name="Gupta V."/>
            <person name="Kumar D."/>
            <person name="Ravi V."/>
            <person name="Vij S."/>
            <person name="Kapur A."/>
            <person name="Khurana P."/>
            <person name="Khurana P."/>
            <person name="Khurana J.P."/>
            <person name="Tyagi A.K."/>
            <person name="Gaikwad K."/>
            <person name="Singh A."/>
            <person name="Dalal V."/>
            <person name="Srivastava S."/>
            <person name="Dixit A."/>
            <person name="Pal A.K."/>
            <person name="Ghazi I.A."/>
            <person name="Yadav M."/>
            <person name="Pandit A."/>
            <person name="Bhargava A."/>
            <person name="Sureshbabu K."/>
            <person name="Batra K."/>
            <person name="Sharma T.R."/>
            <person name="Mohapatra T."/>
            <person name="Singh N.K."/>
            <person name="Messing J."/>
            <person name="Nelson A.B."/>
            <person name="Fuks G."/>
            <person name="Kavchok S."/>
            <person name="Keizer G."/>
            <person name="Linton E."/>
            <person name="Llaca V."/>
            <person name="Song R."/>
            <person name="Tanyolac B."/>
            <person name="Young S."/>
            <person name="Ho-Il K."/>
            <person name="Hahn J.H."/>
            <person name="Sangsakoo G."/>
            <person name="Vanavichit A."/>
            <person name="de Mattos Luiz.A.T."/>
            <person name="Zimmer P.D."/>
            <person name="Malone G."/>
            <person name="Dellagostin O."/>
            <person name="de Oliveira A.C."/>
            <person name="Bevan M."/>
            <person name="Bancroft I."/>
            <person name="Minx P."/>
            <person name="Cordum H."/>
            <person name="Wilson R."/>
            <person name="Cheng Z."/>
            <person name="Jin W."/>
            <person name="Jiang J."/>
            <person name="Leong S.A."/>
            <person name="Iwama H."/>
            <person name="Gojobori T."/>
            <person name="Itoh T."/>
            <person name="Niimura Y."/>
            <person name="Fujii Y."/>
            <person name="Habara T."/>
            <person name="Sakai H."/>
            <person name="Sato Y."/>
            <person name="Wilson G."/>
            <person name="Kumar K."/>
            <person name="McCouch S."/>
            <person name="Juretic N."/>
            <person name="Hoen D."/>
            <person name="Wright S."/>
            <person name="Bruskiewich R."/>
            <person name="Bureau T."/>
            <person name="Miyao A."/>
            <person name="Hirochika H."/>
            <person name="Nishikawa T."/>
            <person name="Kadowaki K."/>
            <person name="Sugiura M."/>
            <person name="Burr B."/>
            <person name="Sasaki T."/>
        </authorList>
    </citation>
    <scope>NUCLEOTIDE SEQUENCE [LARGE SCALE GENOMIC DNA]</scope>
    <source>
        <strain evidence="2">cv. Nipponbare</strain>
    </source>
</reference>
<accession>Q0IT34</accession>
<sequence length="83" mass="9085">MIVSLPLNEKNPCVVSALGILSCSPVLRCLGDSRVLRCLGDSVLFSCPRFMMTSIVKDFLIIRAGISEAEDRRASDDLLRGSR</sequence>
<proteinExistence type="predicted"/>
<gene>
    <name evidence="1" type="ordered locus">Os11g0422100</name>
</gene>
<organism evidence="1 2">
    <name type="scientific">Oryza sativa subsp. japonica</name>
    <name type="common">Rice</name>
    <dbReference type="NCBI Taxonomy" id="39947"/>
    <lineage>
        <taxon>Eukaryota</taxon>
        <taxon>Viridiplantae</taxon>
        <taxon>Streptophyta</taxon>
        <taxon>Embryophyta</taxon>
        <taxon>Tracheophyta</taxon>
        <taxon>Spermatophyta</taxon>
        <taxon>Magnoliopsida</taxon>
        <taxon>Liliopsida</taxon>
        <taxon>Poales</taxon>
        <taxon>Poaceae</taxon>
        <taxon>BOP clade</taxon>
        <taxon>Oryzoideae</taxon>
        <taxon>Oryzeae</taxon>
        <taxon>Oryzinae</taxon>
        <taxon>Oryza</taxon>
        <taxon>Oryza sativa</taxon>
    </lineage>
</organism>
<dbReference type="KEGG" id="dosa:Os11g0422100"/>
<dbReference type="AlphaFoldDB" id="Q0IT34"/>
<name>Q0IT34_ORYSJ</name>
<evidence type="ECO:0000313" key="2">
    <source>
        <dbReference type="Proteomes" id="UP000000763"/>
    </source>
</evidence>
<protein>
    <submittedName>
        <fullName evidence="1">Os11g0422100 protein</fullName>
    </submittedName>
</protein>
<reference evidence="2" key="2">
    <citation type="journal article" date="2008" name="Nucleic Acids Res.">
        <title>The rice annotation project database (RAP-DB): 2008 update.</title>
        <authorList>
            <consortium name="The rice annotation project (RAP)"/>
        </authorList>
    </citation>
    <scope>GENOME REANNOTATION</scope>
    <source>
        <strain evidence="2">cv. Nipponbare</strain>
    </source>
</reference>